<organism evidence="1 2">
    <name type="scientific">Zalaria obscura</name>
    <dbReference type="NCBI Taxonomy" id="2024903"/>
    <lineage>
        <taxon>Eukaryota</taxon>
        <taxon>Fungi</taxon>
        <taxon>Dikarya</taxon>
        <taxon>Ascomycota</taxon>
        <taxon>Pezizomycotina</taxon>
        <taxon>Dothideomycetes</taxon>
        <taxon>Dothideomycetidae</taxon>
        <taxon>Dothideales</taxon>
        <taxon>Zalariaceae</taxon>
        <taxon>Zalaria</taxon>
    </lineage>
</organism>
<name>A0ACC3S451_9PEZI</name>
<evidence type="ECO:0000313" key="1">
    <source>
        <dbReference type="EMBL" id="KAK8194312.1"/>
    </source>
</evidence>
<reference evidence="1" key="1">
    <citation type="submission" date="2024-02" db="EMBL/GenBank/DDBJ databases">
        <title>Metagenome Assembled Genome of Zalaria obscura JY119.</title>
        <authorList>
            <person name="Vighnesh L."/>
            <person name="Jagadeeshwari U."/>
            <person name="Venkata Ramana C."/>
            <person name="Sasikala C."/>
        </authorList>
    </citation>
    <scope>NUCLEOTIDE SEQUENCE</scope>
    <source>
        <strain evidence="1">JY119</strain>
    </source>
</reference>
<proteinExistence type="predicted"/>
<evidence type="ECO:0000313" key="2">
    <source>
        <dbReference type="Proteomes" id="UP001320706"/>
    </source>
</evidence>
<protein>
    <submittedName>
        <fullName evidence="1">Uncharacterized protein</fullName>
    </submittedName>
</protein>
<gene>
    <name evidence="1" type="ORF">M8818_007501</name>
</gene>
<keyword evidence="2" id="KW-1185">Reference proteome</keyword>
<sequence>MFSRSCTARFLSIRHLQSVRYAGTTAQGQKREGDISDAFASLSGLKFEPLEPRFAELKDHLIAGHEDAVVASWKRLLASLREEIPVIKAAGPSIIPEIEFSDLDNPSPVFVAEHKKRGCAVIRNVIPEEEVWSMKAELLVYIKNNPHTKAFPNKNPQVYELYWSPAQIRARSHPHLLKAQKFLMEFWHSKDPQALISSSHPTIYADRLRLRTPGDNKFALGPHVDGGSCERWEIGGYGRGDVYKAIFEGRWEEYDPWESSCRLPVVSDLYQGVGACSMFRMAQGWLSMSETGPSEGTLLVNPLLSRATAYFLLRPFFSPKKAPTNPTAETFDEAFLADDNWVLNKPQDSWLQGATPGRGQELDNALHPHLQLPHSMTHIPRVRPGDYVSWHCDQIHAVDRIHNGTADSSVLYIPSCPLTEHNAEFLERQRAAFLKGTPCPDFGGGVGESTHVGRPGVEHVEKASRGDEGMRAFGLREWDSEESGLTAGQRRVMDRANKILGFYD</sequence>
<accession>A0ACC3S451</accession>
<dbReference type="EMBL" id="JAMKPW020000043">
    <property type="protein sequence ID" value="KAK8194312.1"/>
    <property type="molecule type" value="Genomic_DNA"/>
</dbReference>
<comment type="caution">
    <text evidence="1">The sequence shown here is derived from an EMBL/GenBank/DDBJ whole genome shotgun (WGS) entry which is preliminary data.</text>
</comment>
<dbReference type="Proteomes" id="UP001320706">
    <property type="component" value="Unassembled WGS sequence"/>
</dbReference>